<keyword evidence="8 9" id="KW-0275">Fatty acid biosynthesis</keyword>
<reference evidence="14" key="1">
    <citation type="submission" date="2016-10" db="EMBL/GenBank/DDBJ databases">
        <authorList>
            <person name="Varghese N."/>
            <person name="Submissions S."/>
        </authorList>
    </citation>
    <scope>NUCLEOTIDE SEQUENCE [LARGE SCALE GENOMIC DNA]</scope>
    <source>
        <strain evidence="14">DSM 8987</strain>
    </source>
</reference>
<feature type="binding site" evidence="12">
    <location>
        <position position="162"/>
    </location>
    <ligand>
        <name>NAD(+)</name>
        <dbReference type="ChEBI" id="CHEBI:57540"/>
    </ligand>
</feature>
<dbReference type="CDD" id="cd05372">
    <property type="entry name" value="ENR_SDR"/>
    <property type="match status" value="1"/>
</dbReference>
<comment type="pathway">
    <text evidence="1">Lipid metabolism; fatty acid biosynthesis.</text>
</comment>
<dbReference type="UniPathway" id="UPA00094"/>
<dbReference type="EMBL" id="FNAQ01000014">
    <property type="protein sequence ID" value="SDE51467.1"/>
    <property type="molecule type" value="Genomic_DNA"/>
</dbReference>
<evidence type="ECO:0000256" key="9">
    <source>
        <dbReference type="PIRNR" id="PIRNR000094"/>
    </source>
</evidence>
<dbReference type="InterPro" id="IPR014358">
    <property type="entry name" value="Enoyl-ACP_Rdtase_NADH"/>
</dbReference>
<dbReference type="STRING" id="57664.SAMN05661003_11413"/>
<sequence>MGLMTGKRGIIFGVANEMSIAWGIAQQLRAQGATLAFTYLNEALEKRVRPLAESLDAELILPCDVANDADIEAVFNTLAEEWDGLDFVVHAVAFANREDLHKPFSQTSREGFALAMDISAYSLVAVTRCAAPLMNEGGSILTLTYLGSTRAVPNYNVMGVAKAALEASVRYLAAELGEKGIRVNAISAGPIRTLAASGIANFRAKIKLMDDFAPLRRTVTQEEVGKSAVYFLSDLASGVTGEVHLVDGGFNIVVSA</sequence>
<dbReference type="PANTHER" id="PTHR43159">
    <property type="entry name" value="ENOYL-[ACYL-CARRIER-PROTEIN] REDUCTASE"/>
    <property type="match status" value="1"/>
</dbReference>
<accession>A0A1G7DIS0</accession>
<dbReference type="PANTHER" id="PTHR43159:SF2">
    <property type="entry name" value="ENOYL-[ACYL-CARRIER-PROTEIN] REDUCTASE [NADH], CHLOROPLASTIC"/>
    <property type="match status" value="1"/>
</dbReference>
<proteinExistence type="inferred from homology"/>
<dbReference type="OrthoDB" id="9803628at2"/>
<keyword evidence="14" id="KW-1185">Reference proteome</keyword>
<evidence type="ECO:0000256" key="1">
    <source>
        <dbReference type="ARBA" id="ARBA00005194"/>
    </source>
</evidence>
<evidence type="ECO:0000256" key="8">
    <source>
        <dbReference type="ARBA" id="ARBA00023160"/>
    </source>
</evidence>
<dbReference type="InterPro" id="IPR002347">
    <property type="entry name" value="SDR_fam"/>
</dbReference>
<feature type="binding site" evidence="12">
    <location>
        <position position="13"/>
    </location>
    <ligand>
        <name>NAD(+)</name>
        <dbReference type="ChEBI" id="CHEBI:57540"/>
    </ligand>
</feature>
<keyword evidence="5 9" id="KW-0560">Oxidoreductase</keyword>
<comment type="catalytic activity">
    <reaction evidence="9">
        <text>a 2,3-saturated acyl-[ACP] + NAD(+) = a (2E)-enoyl-[ACP] + NADH + H(+)</text>
        <dbReference type="Rhea" id="RHEA:10240"/>
        <dbReference type="Rhea" id="RHEA-COMP:9925"/>
        <dbReference type="Rhea" id="RHEA-COMP:9926"/>
        <dbReference type="ChEBI" id="CHEBI:15378"/>
        <dbReference type="ChEBI" id="CHEBI:57540"/>
        <dbReference type="ChEBI" id="CHEBI:57945"/>
        <dbReference type="ChEBI" id="CHEBI:78784"/>
        <dbReference type="ChEBI" id="CHEBI:78785"/>
        <dbReference type="EC" id="1.3.1.9"/>
    </reaction>
</comment>
<organism evidence="13 14">
    <name type="scientific">Desulfuromonas thiophila</name>
    <dbReference type="NCBI Taxonomy" id="57664"/>
    <lineage>
        <taxon>Bacteria</taxon>
        <taxon>Pseudomonadati</taxon>
        <taxon>Thermodesulfobacteriota</taxon>
        <taxon>Desulfuromonadia</taxon>
        <taxon>Desulfuromonadales</taxon>
        <taxon>Desulfuromonadaceae</taxon>
        <taxon>Desulfuromonas</taxon>
    </lineage>
</organism>
<feature type="binding site" evidence="12">
    <location>
        <begin position="191"/>
        <end position="195"/>
    </location>
    <ligand>
        <name>NAD(+)</name>
        <dbReference type="ChEBI" id="CHEBI:57540"/>
    </ligand>
</feature>
<feature type="binding site" evidence="12">
    <location>
        <begin position="64"/>
        <end position="65"/>
    </location>
    <ligand>
        <name>NAD(+)</name>
        <dbReference type="ChEBI" id="CHEBI:57540"/>
    </ligand>
</feature>
<evidence type="ECO:0000256" key="4">
    <source>
        <dbReference type="ARBA" id="ARBA00022832"/>
    </source>
</evidence>
<evidence type="ECO:0000256" key="2">
    <source>
        <dbReference type="ARBA" id="ARBA00009233"/>
    </source>
</evidence>
<dbReference type="InterPro" id="IPR036291">
    <property type="entry name" value="NAD(P)-bd_dom_sf"/>
</dbReference>
<dbReference type="GO" id="GO:0004318">
    <property type="term" value="F:enoyl-[acyl-carrier-protein] reductase (NADH) activity"/>
    <property type="evidence" value="ECO:0007669"/>
    <property type="project" value="UniProtKB-EC"/>
</dbReference>
<feature type="active site" description="Proton acceptor" evidence="10">
    <location>
        <position position="145"/>
    </location>
</feature>
<dbReference type="Proteomes" id="UP000243205">
    <property type="component" value="Unassembled WGS sequence"/>
</dbReference>
<feature type="binding site" evidence="12">
    <location>
        <position position="92"/>
    </location>
    <ligand>
        <name>NAD(+)</name>
        <dbReference type="ChEBI" id="CHEBI:57540"/>
    </ligand>
</feature>
<dbReference type="EC" id="1.3.1.9" evidence="9"/>
<dbReference type="FunFam" id="3.40.50.720:FF:000054">
    <property type="entry name" value="Enoyl-[acyl-carrier-protein] reductase [NADH]"/>
    <property type="match status" value="1"/>
</dbReference>
<comment type="similarity">
    <text evidence="2 9">Belongs to the short-chain dehydrogenases/reductases (SDR) family. FabI subfamily.</text>
</comment>
<keyword evidence="4" id="KW-0276">Fatty acid metabolism</keyword>
<evidence type="ECO:0000313" key="14">
    <source>
        <dbReference type="Proteomes" id="UP000243205"/>
    </source>
</evidence>
<dbReference type="PRINTS" id="PR00081">
    <property type="entry name" value="GDHRDH"/>
</dbReference>
<dbReference type="PIRSF" id="PIRSF000094">
    <property type="entry name" value="Enoyl-ACP_rdct"/>
    <property type="match status" value="1"/>
</dbReference>
<name>A0A1G7DIS0_9BACT</name>
<dbReference type="Gene3D" id="1.10.8.400">
    <property type="entry name" value="Enoyl acyl carrier protein reductase"/>
    <property type="match status" value="1"/>
</dbReference>
<evidence type="ECO:0000256" key="11">
    <source>
        <dbReference type="PIRSR" id="PIRSR000094-2"/>
    </source>
</evidence>
<evidence type="ECO:0000256" key="5">
    <source>
        <dbReference type="ARBA" id="ARBA00023002"/>
    </source>
</evidence>
<feature type="binding site" evidence="11">
    <location>
        <position position="95"/>
    </location>
    <ligand>
        <name>substrate</name>
    </ligand>
</feature>
<dbReference type="GO" id="GO:0006633">
    <property type="term" value="P:fatty acid biosynthetic process"/>
    <property type="evidence" value="ECO:0007669"/>
    <property type="project" value="UniProtKB-UniPathway"/>
</dbReference>
<evidence type="ECO:0000313" key="13">
    <source>
        <dbReference type="EMBL" id="SDE51467.1"/>
    </source>
</evidence>
<feature type="active site" description="Proton acceptor" evidence="10">
    <location>
        <position position="155"/>
    </location>
</feature>
<gene>
    <name evidence="13" type="ORF">SAMN05661003_11413</name>
</gene>
<feature type="binding site" evidence="12">
    <location>
        <begin position="19"/>
        <end position="20"/>
    </location>
    <ligand>
        <name>NAD(+)</name>
        <dbReference type="ChEBI" id="CHEBI:57540"/>
    </ligand>
</feature>
<keyword evidence="6 9" id="KW-0520">NAD</keyword>
<dbReference type="RefSeq" id="WP_092079550.1">
    <property type="nucleotide sequence ID" value="NZ_CALFZY010000024.1"/>
</dbReference>
<protein>
    <recommendedName>
        <fullName evidence="9">Enoyl-[acyl-carrier-protein] reductase [NADH]</fullName>
        <ecNumber evidence="9">1.3.1.9</ecNumber>
    </recommendedName>
</protein>
<evidence type="ECO:0000256" key="3">
    <source>
        <dbReference type="ARBA" id="ARBA00022516"/>
    </source>
</evidence>
<evidence type="ECO:0000256" key="10">
    <source>
        <dbReference type="PIRSR" id="PIRSR000094-1"/>
    </source>
</evidence>
<evidence type="ECO:0000256" key="12">
    <source>
        <dbReference type="PIRSR" id="PIRSR000094-3"/>
    </source>
</evidence>
<keyword evidence="3 9" id="KW-0444">Lipid biosynthesis</keyword>
<evidence type="ECO:0000256" key="7">
    <source>
        <dbReference type="ARBA" id="ARBA00023098"/>
    </source>
</evidence>
<dbReference type="SUPFAM" id="SSF51735">
    <property type="entry name" value="NAD(P)-binding Rossmann-fold domains"/>
    <property type="match status" value="1"/>
</dbReference>
<keyword evidence="7" id="KW-0443">Lipid metabolism</keyword>
<dbReference type="Pfam" id="PF13561">
    <property type="entry name" value="adh_short_C2"/>
    <property type="match status" value="1"/>
</dbReference>
<dbReference type="AlphaFoldDB" id="A0A1G7DIS0"/>
<evidence type="ECO:0000256" key="6">
    <source>
        <dbReference type="ARBA" id="ARBA00023027"/>
    </source>
</evidence>
<dbReference type="Gene3D" id="3.40.50.720">
    <property type="entry name" value="NAD(P)-binding Rossmann-like Domain"/>
    <property type="match status" value="1"/>
</dbReference>